<accession>A0A9W6SYK9</accession>
<protein>
    <submittedName>
        <fullName evidence="1">Unnamed protein product</fullName>
    </submittedName>
</protein>
<keyword evidence="2" id="KW-1185">Reference proteome</keyword>
<comment type="caution">
    <text evidence="1">The sequence shown here is derived from an EMBL/GenBank/DDBJ whole genome shotgun (WGS) entry which is preliminary data.</text>
</comment>
<organism evidence="1 2">
    <name type="scientific">Candida boidinii</name>
    <name type="common">Yeast</name>
    <dbReference type="NCBI Taxonomy" id="5477"/>
    <lineage>
        <taxon>Eukaryota</taxon>
        <taxon>Fungi</taxon>
        <taxon>Dikarya</taxon>
        <taxon>Ascomycota</taxon>
        <taxon>Saccharomycotina</taxon>
        <taxon>Pichiomycetes</taxon>
        <taxon>Pichiales</taxon>
        <taxon>Pichiaceae</taxon>
        <taxon>Ogataea</taxon>
        <taxon>Ogataea/Candida clade</taxon>
    </lineage>
</organism>
<name>A0A9W6SYK9_CANBO</name>
<gene>
    <name evidence="1" type="ORF">Cboi02_000092100</name>
</gene>
<evidence type="ECO:0000313" key="2">
    <source>
        <dbReference type="Proteomes" id="UP001165120"/>
    </source>
</evidence>
<dbReference type="EMBL" id="BSXN01000187">
    <property type="protein sequence ID" value="GME67516.1"/>
    <property type="molecule type" value="Genomic_DNA"/>
</dbReference>
<evidence type="ECO:0000313" key="1">
    <source>
        <dbReference type="EMBL" id="GME67516.1"/>
    </source>
</evidence>
<sequence>MIQRNGIPIQRVYETNKDQCNWLKFKFKFMFNAKAEQGQVEMLQMKACWAAWLAWVGEPAMRRYRSRFRFTLSSIQGLRFTLPCGLTDREDPQTPQSPVSQLSFRDKIKLLNELILSDMVIH</sequence>
<reference evidence="1" key="1">
    <citation type="submission" date="2023-04" db="EMBL/GenBank/DDBJ databases">
        <title>Candida boidinii NBRC 10035.</title>
        <authorList>
            <person name="Ichikawa N."/>
            <person name="Sato H."/>
            <person name="Tonouchi N."/>
        </authorList>
    </citation>
    <scope>NUCLEOTIDE SEQUENCE</scope>
    <source>
        <strain evidence="1">NBRC 10035</strain>
    </source>
</reference>
<dbReference type="AlphaFoldDB" id="A0A9W6SYK9"/>
<dbReference type="Proteomes" id="UP001165120">
    <property type="component" value="Unassembled WGS sequence"/>
</dbReference>
<proteinExistence type="predicted"/>